<organism evidence="2 3">
    <name type="scientific">Fictibacillus arsenicus</name>
    <dbReference type="NCBI Taxonomy" id="255247"/>
    <lineage>
        <taxon>Bacteria</taxon>
        <taxon>Bacillati</taxon>
        <taxon>Bacillota</taxon>
        <taxon>Bacilli</taxon>
        <taxon>Bacillales</taxon>
        <taxon>Fictibacillaceae</taxon>
        <taxon>Fictibacillus</taxon>
    </lineage>
</organism>
<evidence type="ECO:0000256" key="1">
    <source>
        <dbReference type="SAM" id="Phobius"/>
    </source>
</evidence>
<dbReference type="SUPFAM" id="SSF55961">
    <property type="entry name" value="Bet v1-like"/>
    <property type="match status" value="1"/>
</dbReference>
<keyword evidence="1" id="KW-1133">Transmembrane helix</keyword>
<gene>
    <name evidence="2" type="ORF">ABE41_019640</name>
</gene>
<evidence type="ECO:0008006" key="4">
    <source>
        <dbReference type="Google" id="ProtNLM"/>
    </source>
</evidence>
<evidence type="ECO:0000313" key="3">
    <source>
        <dbReference type="Proteomes" id="UP000077412"/>
    </source>
</evidence>
<keyword evidence="1" id="KW-0472">Membrane</keyword>
<proteinExistence type="predicted"/>
<name>A0A1B1Z9W6_9BACL</name>
<dbReference type="Proteomes" id="UP000077412">
    <property type="component" value="Chromosome"/>
</dbReference>
<dbReference type="OrthoDB" id="2964663at2"/>
<dbReference type="EMBL" id="CP016761">
    <property type="protein sequence ID" value="ANX14233.1"/>
    <property type="molecule type" value="Genomic_DNA"/>
</dbReference>
<dbReference type="KEGG" id="far:ABE41_019640"/>
<accession>A0A1B1Z9W6</accession>
<feature type="transmembrane region" description="Helical" evidence="1">
    <location>
        <begin position="6"/>
        <end position="25"/>
    </location>
</feature>
<dbReference type="RefSeq" id="WP_066294096.1">
    <property type="nucleotide sequence ID" value="NZ_CP016761.1"/>
</dbReference>
<sequence>MVVWLFTGIVMILFVLAALLIPARWRVKETADLNISHFELYESLLNLKNWPRWQMDEDAAIPFMFVGPERGEGASQYWETDGVPASLKIGRCVLGKSIHYQMRINKGETILRFGIFFSENHGSTTLTWMCEGTSKKNSIERYIAFFYKWKMKREMRAALFRLKKIYEPQLKGLKQPA</sequence>
<keyword evidence="1" id="KW-0812">Transmembrane</keyword>
<dbReference type="AlphaFoldDB" id="A0A1B1Z9W6"/>
<protein>
    <recommendedName>
        <fullName evidence="4">Polyketide cyclase</fullName>
    </recommendedName>
</protein>
<reference evidence="2 3" key="1">
    <citation type="submission" date="2016-08" db="EMBL/GenBank/DDBJ databases">
        <title>Complete genome sequence of Fictibacillus arsenicus G25-54, a strain with toxicity to nematodes and a potential arsenic-resistance activity.</title>
        <authorList>
            <person name="Zheng Z."/>
        </authorList>
    </citation>
    <scope>NUCLEOTIDE SEQUENCE [LARGE SCALE GENOMIC DNA]</scope>
    <source>
        <strain evidence="2 3">G25-54</strain>
    </source>
</reference>
<evidence type="ECO:0000313" key="2">
    <source>
        <dbReference type="EMBL" id="ANX14233.1"/>
    </source>
</evidence>
<keyword evidence="3" id="KW-1185">Reference proteome</keyword>